<keyword evidence="3" id="KW-1185">Reference proteome</keyword>
<dbReference type="HOGENOM" id="CLU_2023616_0_0_11"/>
<name>A6WAU8_KINRD</name>
<gene>
    <name evidence="2" type="ordered locus">Krad_2461</name>
</gene>
<accession>A6WAU8</accession>
<proteinExistence type="predicted"/>
<feature type="region of interest" description="Disordered" evidence="1">
    <location>
        <begin position="1"/>
        <end position="34"/>
    </location>
</feature>
<dbReference type="Proteomes" id="UP000001116">
    <property type="component" value="Chromosome"/>
</dbReference>
<protein>
    <submittedName>
        <fullName evidence="2">Uncharacterized protein</fullName>
    </submittedName>
</protein>
<dbReference type="EMBL" id="CP000750">
    <property type="protein sequence ID" value="ABS03937.1"/>
    <property type="molecule type" value="Genomic_DNA"/>
</dbReference>
<sequence>MTHDQKCYGRHPEGPPPVRRVEDGHAGGSSAGKADADLAFDLSGRWVWRGRGGHAAHLIRDRSTASSTPWTLCGRRMRQPRLAWRGICPTCLSRAEDLAADASADLAAEPVPPREVRDETRD</sequence>
<dbReference type="KEGG" id="kra:Krad_2461"/>
<evidence type="ECO:0000313" key="2">
    <source>
        <dbReference type="EMBL" id="ABS03937.1"/>
    </source>
</evidence>
<feature type="region of interest" description="Disordered" evidence="1">
    <location>
        <begin position="102"/>
        <end position="122"/>
    </location>
</feature>
<reference evidence="3" key="1">
    <citation type="journal article" date="2008" name="PLoS ONE">
        <title>Survival in nuclear waste, extreme resistance, and potential applications gleaned from the genome sequence of Kineococcus radiotolerans SRS30216.</title>
        <authorList>
            <person name="Bagwell C.E."/>
            <person name="Bhat S."/>
            <person name="Hawkins G.M."/>
            <person name="Smith B.W."/>
            <person name="Biswas T."/>
            <person name="Hoover T.R."/>
            <person name="Saunders E."/>
            <person name="Han C.S."/>
            <person name="Tsodikov O.V."/>
            <person name="Shimkets L.J."/>
        </authorList>
    </citation>
    <scope>NUCLEOTIDE SEQUENCE [LARGE SCALE GENOMIC DNA]</scope>
    <source>
        <strain evidence="3">ATCC BAA-149 / DSM 14245 / SRS30216</strain>
    </source>
</reference>
<feature type="compositionally biased region" description="Basic and acidic residues" evidence="1">
    <location>
        <begin position="1"/>
        <end position="25"/>
    </location>
</feature>
<evidence type="ECO:0000313" key="3">
    <source>
        <dbReference type="Proteomes" id="UP000001116"/>
    </source>
</evidence>
<dbReference type="AlphaFoldDB" id="A6WAU8"/>
<evidence type="ECO:0000256" key="1">
    <source>
        <dbReference type="SAM" id="MobiDB-lite"/>
    </source>
</evidence>
<feature type="compositionally biased region" description="Basic and acidic residues" evidence="1">
    <location>
        <begin position="112"/>
        <end position="122"/>
    </location>
</feature>
<organism evidence="2 3">
    <name type="scientific">Kineococcus radiotolerans (strain ATCC BAA-149 / DSM 14245 / SRS30216)</name>
    <dbReference type="NCBI Taxonomy" id="266940"/>
    <lineage>
        <taxon>Bacteria</taxon>
        <taxon>Bacillati</taxon>
        <taxon>Actinomycetota</taxon>
        <taxon>Actinomycetes</taxon>
        <taxon>Kineosporiales</taxon>
        <taxon>Kineosporiaceae</taxon>
        <taxon>Kineococcus</taxon>
    </lineage>
</organism>